<feature type="domain" description="BTB" evidence="4">
    <location>
        <begin position="5"/>
        <end position="69"/>
    </location>
</feature>
<sequence length="717" mass="80467">MDASCNLEVDVNGEEIFFVHKNIVSLYCGKIRKLFNKSRGMTANLKVILHDFPGGGESFELVSRFCYNNGKIAINPYNAHRLLCAAYYLEMNETISGSHNLLEQTKKSIEEIKFWSWPELLSALKNSLDLVPVLSSSQILQNCLDSIVTRLVFTCETSPSCPSSSSPESLGLRLSTDTKSTESLRNGLLRSTWWFEDLVNIMTPNLVKPLVKSIVLHKFDHGVTSKFLFYYQKSRFFSATSDEKQEITETIIDSLSLLDQSVVSCKSLFGLLRVALNLNVTKIHKNILERMIGSQLDEATLDNLLIPSPHGSSYLYDVNIVLQFVKHFLTAKSRPGASISSLKKVARLIDSYAAEVAPDPRMKPCKFLALVNTLPESTRDSYDDIYHAIDIYLQVHTGLSNDEKSSIFSSLDYTKLSSESCNHLTQNDKFPPRFVTLAIKAQQVKLENLLRDMDVQKRFIHPPHEPVLTDKRHEQVVIYAQQVVPYEGKVDIVCENEKMKAHLEGMQWRVVELEKACRKMQTQMAKILKPKLSRQTSANLTRKCLYSFHGFTLFDHSPSRKGKCIGNYYSGRCGQPKKGHVCNVSNPLVTDTNAAITPAESSISSAGTTVIADTDSPVCVTRAVQRRKACSNLRRAFPFEDVDVRELANADDERGDEEDVIADVEVDIGSCKLPVSCLWEVIRRLPPVSLLRRCARGGGMLRDGFGKLQKSSGIGFR</sequence>
<dbReference type="Gene3D" id="3.30.710.10">
    <property type="entry name" value="Potassium Channel Kv1.1, Chain A"/>
    <property type="match status" value="1"/>
</dbReference>
<dbReference type="PROSITE" id="PS50097">
    <property type="entry name" value="BTB"/>
    <property type="match status" value="1"/>
</dbReference>
<comment type="pathway">
    <text evidence="1">Protein modification; protein ubiquitination.</text>
</comment>
<evidence type="ECO:0000259" key="5">
    <source>
        <dbReference type="PROSITE" id="PS51649"/>
    </source>
</evidence>
<comment type="similarity">
    <text evidence="3">Belongs to the NPH3 family.</text>
</comment>
<dbReference type="InterPro" id="IPR027356">
    <property type="entry name" value="NPH3_dom"/>
</dbReference>
<comment type="caution">
    <text evidence="6">The sequence shown here is derived from an EMBL/GenBank/DDBJ whole genome shotgun (WGS) entry which is preliminary data.</text>
</comment>
<protein>
    <recommendedName>
        <fullName evidence="8">NPH3 domain-containing protein</fullName>
    </recommendedName>
</protein>
<dbReference type="EMBL" id="SZYD01000010">
    <property type="protein sequence ID" value="KAD4981836.1"/>
    <property type="molecule type" value="Genomic_DNA"/>
</dbReference>
<evidence type="ECO:0008006" key="8">
    <source>
        <dbReference type="Google" id="ProtNLM"/>
    </source>
</evidence>
<evidence type="ECO:0000256" key="2">
    <source>
        <dbReference type="ARBA" id="ARBA00022786"/>
    </source>
</evidence>
<dbReference type="InterPro" id="IPR000210">
    <property type="entry name" value="BTB/POZ_dom"/>
</dbReference>
<dbReference type="UniPathway" id="UPA00143"/>
<name>A0A5N6NKK8_9ASTR</name>
<evidence type="ECO:0000313" key="7">
    <source>
        <dbReference type="Proteomes" id="UP000326396"/>
    </source>
</evidence>
<dbReference type="PROSITE" id="PS51649">
    <property type="entry name" value="NPH3"/>
    <property type="match status" value="1"/>
</dbReference>
<reference evidence="6 7" key="1">
    <citation type="submission" date="2019-05" db="EMBL/GenBank/DDBJ databases">
        <title>Mikania micrantha, genome provides insights into the molecular mechanism of rapid growth.</title>
        <authorList>
            <person name="Liu B."/>
        </authorList>
    </citation>
    <scope>NUCLEOTIDE SEQUENCE [LARGE SCALE GENOMIC DNA]</scope>
    <source>
        <strain evidence="6">NLD-2019</strain>
        <tissue evidence="6">Leaf</tissue>
    </source>
</reference>
<dbReference type="InterPro" id="IPR011333">
    <property type="entry name" value="SKP1/BTB/POZ_sf"/>
</dbReference>
<dbReference type="InterPro" id="IPR043454">
    <property type="entry name" value="NPH3/RPT2-like"/>
</dbReference>
<gene>
    <name evidence="6" type="ORF">E3N88_18507</name>
</gene>
<dbReference type="PANTHER" id="PTHR32370">
    <property type="entry name" value="OS12G0117600 PROTEIN"/>
    <property type="match status" value="1"/>
</dbReference>
<dbReference type="AlphaFoldDB" id="A0A5N6NKK8"/>
<proteinExistence type="inferred from homology"/>
<keyword evidence="7" id="KW-1185">Reference proteome</keyword>
<dbReference type="Pfam" id="PF03000">
    <property type="entry name" value="NPH3"/>
    <property type="match status" value="1"/>
</dbReference>
<keyword evidence="2" id="KW-0833">Ubl conjugation pathway</keyword>
<dbReference type="OrthoDB" id="624345at2759"/>
<dbReference type="SMART" id="SM00225">
    <property type="entry name" value="BTB"/>
    <property type="match status" value="1"/>
</dbReference>
<evidence type="ECO:0000256" key="1">
    <source>
        <dbReference type="ARBA" id="ARBA00004906"/>
    </source>
</evidence>
<dbReference type="SUPFAM" id="SSF54695">
    <property type="entry name" value="POZ domain"/>
    <property type="match status" value="1"/>
</dbReference>
<organism evidence="6 7">
    <name type="scientific">Mikania micrantha</name>
    <name type="common">bitter vine</name>
    <dbReference type="NCBI Taxonomy" id="192012"/>
    <lineage>
        <taxon>Eukaryota</taxon>
        <taxon>Viridiplantae</taxon>
        <taxon>Streptophyta</taxon>
        <taxon>Embryophyta</taxon>
        <taxon>Tracheophyta</taxon>
        <taxon>Spermatophyta</taxon>
        <taxon>Magnoliopsida</taxon>
        <taxon>eudicotyledons</taxon>
        <taxon>Gunneridae</taxon>
        <taxon>Pentapetalae</taxon>
        <taxon>asterids</taxon>
        <taxon>campanulids</taxon>
        <taxon>Asterales</taxon>
        <taxon>Asteraceae</taxon>
        <taxon>Asteroideae</taxon>
        <taxon>Heliantheae alliance</taxon>
        <taxon>Eupatorieae</taxon>
        <taxon>Mikania</taxon>
    </lineage>
</organism>
<accession>A0A5N6NKK8</accession>
<evidence type="ECO:0000256" key="3">
    <source>
        <dbReference type="PROSITE-ProRule" id="PRU00982"/>
    </source>
</evidence>
<evidence type="ECO:0000313" key="6">
    <source>
        <dbReference type="EMBL" id="KAD4981836.1"/>
    </source>
</evidence>
<evidence type="ECO:0000259" key="4">
    <source>
        <dbReference type="PROSITE" id="PS50097"/>
    </source>
</evidence>
<dbReference type="GO" id="GO:0016567">
    <property type="term" value="P:protein ubiquitination"/>
    <property type="evidence" value="ECO:0007669"/>
    <property type="project" value="UniProtKB-UniPathway"/>
</dbReference>
<feature type="domain" description="NPH3" evidence="5">
    <location>
        <begin position="192"/>
        <end position="445"/>
    </location>
</feature>
<dbReference type="Proteomes" id="UP000326396">
    <property type="component" value="Linkage Group LG18"/>
</dbReference>